<keyword evidence="2" id="KW-0732">Signal</keyword>
<dbReference type="InterPro" id="IPR000250">
    <property type="entry name" value="Peptidase_G1"/>
</dbReference>
<gene>
    <name evidence="3" type="ORF">AB6A68_12460</name>
</gene>
<dbReference type="Gene3D" id="2.60.120.700">
    <property type="entry name" value="Peptidase G1"/>
    <property type="match status" value="1"/>
</dbReference>
<feature type="compositionally biased region" description="Low complexity" evidence="1">
    <location>
        <begin position="102"/>
        <end position="114"/>
    </location>
</feature>
<dbReference type="Pfam" id="PF01828">
    <property type="entry name" value="Peptidase_A4"/>
    <property type="match status" value="1"/>
</dbReference>
<dbReference type="PANTHER" id="PTHR37536:SF1">
    <property type="entry name" value="ASPERGILLOPEPSIN, PUTAITVE (AFU_ORTHOLOGUE AFUA_7G01200)"/>
    <property type="match status" value="1"/>
</dbReference>
<evidence type="ECO:0000256" key="2">
    <source>
        <dbReference type="SAM" id="SignalP"/>
    </source>
</evidence>
<dbReference type="SUPFAM" id="SSF49899">
    <property type="entry name" value="Concanavalin A-like lectins/glucanases"/>
    <property type="match status" value="1"/>
</dbReference>
<dbReference type="EMBL" id="JBFSHR010000068">
    <property type="protein sequence ID" value="MEX6430639.1"/>
    <property type="molecule type" value="Genomic_DNA"/>
</dbReference>
<feature type="chain" id="PRO_5046750724" evidence="2">
    <location>
        <begin position="24"/>
        <end position="349"/>
    </location>
</feature>
<dbReference type="Proteomes" id="UP001560267">
    <property type="component" value="Unassembled WGS sequence"/>
</dbReference>
<evidence type="ECO:0000256" key="1">
    <source>
        <dbReference type="SAM" id="MobiDB-lite"/>
    </source>
</evidence>
<name>A0ABV3Y510_9ACTN</name>
<organism evidence="3 4">
    <name type="scientific">Ferrimicrobium acidiphilum</name>
    <dbReference type="NCBI Taxonomy" id="121039"/>
    <lineage>
        <taxon>Bacteria</taxon>
        <taxon>Bacillati</taxon>
        <taxon>Actinomycetota</taxon>
        <taxon>Acidimicrobiia</taxon>
        <taxon>Acidimicrobiales</taxon>
        <taxon>Acidimicrobiaceae</taxon>
        <taxon>Ferrimicrobium</taxon>
    </lineage>
</organism>
<proteinExistence type="predicted"/>
<dbReference type="InterPro" id="IPR038656">
    <property type="entry name" value="Peptidase_G1_sf"/>
</dbReference>
<dbReference type="PANTHER" id="PTHR37536">
    <property type="entry name" value="PUTATIVE (AFU_ORTHOLOGUE AFUA_3G02970)-RELATED"/>
    <property type="match status" value="1"/>
</dbReference>
<sequence length="349" mass="37472">MGFGAIVRGGLLLAFAGSSAALASPATVAYSSNPEPSSFQVGKVLVTPTPPSANFDPLTASNAALRANGFPERPAGTPPGWFIGAVSHTKWVYPRFTPRYNHQPASPSHQSASSTGELEAPNWAGNQAKNGSQFNSIVAKWNVPSVGSPAGTNAYSSIWPGIGSGKASSNQLLQAGSEQDISWQYVLHYGWEATTSYYLWWEAFPFNAQQQVNIAVSPGQTIFVNVAYYGSSTAHYYIKNESTGVATSFDASFSGGFTGLNAEWIVERTQVGNNYPPLADFNNTTFSDANAEQGSTWNGVGNWSHNYLDMYDWHNDDSEVTDAYPGPISSGNTFTLYWSNYGDTDAVNT</sequence>
<comment type="caution">
    <text evidence="3">The sequence shown here is derived from an EMBL/GenBank/DDBJ whole genome shotgun (WGS) entry which is preliminary data.</text>
</comment>
<dbReference type="CDD" id="cd13426">
    <property type="entry name" value="Peptidase_G1"/>
    <property type="match status" value="1"/>
</dbReference>
<evidence type="ECO:0000313" key="3">
    <source>
        <dbReference type="EMBL" id="MEX6430639.1"/>
    </source>
</evidence>
<feature type="signal peptide" evidence="2">
    <location>
        <begin position="1"/>
        <end position="23"/>
    </location>
</feature>
<dbReference type="RefSeq" id="WP_298404376.1">
    <property type="nucleotide sequence ID" value="NZ_JBFSHR010000068.1"/>
</dbReference>
<accession>A0ABV3Y510</accession>
<dbReference type="InterPro" id="IPR013320">
    <property type="entry name" value="ConA-like_dom_sf"/>
</dbReference>
<reference evidence="3 4" key="1">
    <citation type="submission" date="2024-07" db="EMBL/GenBank/DDBJ databases">
        <title>Draft Genome Sequence of Ferrimicrobium acidiphilum Strain YE2023, Isolated from a Pulp of Bioleach Reactor.</title>
        <authorList>
            <person name="Elkina Y.A."/>
            <person name="Bulaeva A.G."/>
            <person name="Beletsky A.V."/>
            <person name="Mardanov A.V."/>
        </authorList>
    </citation>
    <scope>NUCLEOTIDE SEQUENCE [LARGE SCALE GENOMIC DNA]</scope>
    <source>
        <strain evidence="3 4">YE2023</strain>
    </source>
</reference>
<evidence type="ECO:0000313" key="4">
    <source>
        <dbReference type="Proteomes" id="UP001560267"/>
    </source>
</evidence>
<keyword evidence="4" id="KW-1185">Reference proteome</keyword>
<feature type="region of interest" description="Disordered" evidence="1">
    <location>
        <begin position="102"/>
        <end position="126"/>
    </location>
</feature>
<protein>
    <submittedName>
        <fullName evidence="3">G1 family glutamic endopeptidase</fullName>
    </submittedName>
</protein>